<feature type="region of interest" description="Disordered" evidence="1">
    <location>
        <begin position="723"/>
        <end position="749"/>
    </location>
</feature>
<accession>A0A9P5PWT1</accession>
<feature type="region of interest" description="Disordered" evidence="1">
    <location>
        <begin position="1"/>
        <end position="110"/>
    </location>
</feature>
<feature type="compositionally biased region" description="Polar residues" evidence="1">
    <location>
        <begin position="55"/>
        <end position="73"/>
    </location>
</feature>
<evidence type="ECO:0000256" key="1">
    <source>
        <dbReference type="SAM" id="MobiDB-lite"/>
    </source>
</evidence>
<feature type="compositionally biased region" description="Polar residues" evidence="1">
    <location>
        <begin position="31"/>
        <end position="43"/>
    </location>
</feature>
<feature type="region of interest" description="Disordered" evidence="1">
    <location>
        <begin position="626"/>
        <end position="652"/>
    </location>
</feature>
<comment type="caution">
    <text evidence="2">The sequence shown here is derived from an EMBL/GenBank/DDBJ whole genome shotgun (WGS) entry which is preliminary data.</text>
</comment>
<feature type="compositionally biased region" description="Low complexity" evidence="1">
    <location>
        <begin position="1075"/>
        <end position="1090"/>
    </location>
</feature>
<feature type="compositionally biased region" description="Polar residues" evidence="1">
    <location>
        <begin position="256"/>
        <end position="275"/>
    </location>
</feature>
<feature type="region of interest" description="Disordered" evidence="1">
    <location>
        <begin position="256"/>
        <end position="320"/>
    </location>
</feature>
<feature type="compositionally biased region" description="Polar residues" evidence="1">
    <location>
        <begin position="1091"/>
        <end position="1108"/>
    </location>
</feature>
<dbReference type="Proteomes" id="UP000772434">
    <property type="component" value="Unassembled WGS sequence"/>
</dbReference>
<gene>
    <name evidence="2" type="ORF">BDP27DRAFT_1416670</name>
</gene>
<organism evidence="2 3">
    <name type="scientific">Rhodocollybia butyracea</name>
    <dbReference type="NCBI Taxonomy" id="206335"/>
    <lineage>
        <taxon>Eukaryota</taxon>
        <taxon>Fungi</taxon>
        <taxon>Dikarya</taxon>
        <taxon>Basidiomycota</taxon>
        <taxon>Agaricomycotina</taxon>
        <taxon>Agaricomycetes</taxon>
        <taxon>Agaricomycetidae</taxon>
        <taxon>Agaricales</taxon>
        <taxon>Marasmiineae</taxon>
        <taxon>Omphalotaceae</taxon>
        <taxon>Rhodocollybia</taxon>
    </lineage>
</organism>
<name>A0A9P5PWT1_9AGAR</name>
<evidence type="ECO:0000313" key="2">
    <source>
        <dbReference type="EMBL" id="KAF9073979.1"/>
    </source>
</evidence>
<protein>
    <submittedName>
        <fullName evidence="2">Uncharacterized protein</fullName>
    </submittedName>
</protein>
<dbReference type="AlphaFoldDB" id="A0A9P5PWT1"/>
<reference evidence="2" key="1">
    <citation type="submission" date="2020-11" db="EMBL/GenBank/DDBJ databases">
        <authorList>
            <consortium name="DOE Joint Genome Institute"/>
            <person name="Ahrendt S."/>
            <person name="Riley R."/>
            <person name="Andreopoulos W."/>
            <person name="Labutti K."/>
            <person name="Pangilinan J."/>
            <person name="Ruiz-Duenas F.J."/>
            <person name="Barrasa J.M."/>
            <person name="Sanchez-Garcia M."/>
            <person name="Camarero S."/>
            <person name="Miyauchi S."/>
            <person name="Serrano A."/>
            <person name="Linde D."/>
            <person name="Babiker R."/>
            <person name="Drula E."/>
            <person name="Ayuso-Fernandez I."/>
            <person name="Pacheco R."/>
            <person name="Padilla G."/>
            <person name="Ferreira P."/>
            <person name="Barriuso J."/>
            <person name="Kellner H."/>
            <person name="Castanera R."/>
            <person name="Alfaro M."/>
            <person name="Ramirez L."/>
            <person name="Pisabarro A.G."/>
            <person name="Kuo A."/>
            <person name="Tritt A."/>
            <person name="Lipzen A."/>
            <person name="He G."/>
            <person name="Yan M."/>
            <person name="Ng V."/>
            <person name="Cullen D."/>
            <person name="Martin F."/>
            <person name="Rosso M.-N."/>
            <person name="Henrissat B."/>
            <person name="Hibbett D."/>
            <person name="Martinez A.T."/>
            <person name="Grigoriev I.V."/>
        </authorList>
    </citation>
    <scope>NUCLEOTIDE SEQUENCE</scope>
    <source>
        <strain evidence="2">AH 40177</strain>
    </source>
</reference>
<proteinExistence type="predicted"/>
<feature type="region of interest" description="Disordered" evidence="1">
    <location>
        <begin position="862"/>
        <end position="897"/>
    </location>
</feature>
<dbReference type="OrthoDB" id="2958245at2759"/>
<dbReference type="EMBL" id="JADNRY010000015">
    <property type="protein sequence ID" value="KAF9073979.1"/>
    <property type="molecule type" value="Genomic_DNA"/>
</dbReference>
<keyword evidence="3" id="KW-1185">Reference proteome</keyword>
<sequence>MKRLRTYFGSRGASRDAEKSSGGELGLLRSRSPQTTFSSSQAPPISAQKLPEPPHNSSVYPPRNKISNNSSTRNKIRKPPPRSNAKSNVVPFPRLDPAPNGDFGHPKRNSVVVENHSPFHRSHSTRIHGRSQSVRVVVPDNAILGTIARTRSLSAPHINRVSGRFGFGGPSYTSISNSVHGPLEVVPEHGDDEITDREHNIVRLSFSDPGMEYNEDGSESEGGHFAMETESVQSIRPELLDNLSATELNDHYYNSELSYPTSSDSGHPLNISSAPGSADHALSPISMEGPSFHHIDDKESHAKDGDRYIPDSSLDSNGTTLEDHIEDSNRCQSSPQPQPAARALSLKSTPLDLPPNYTPLLQGMSSVISLGGSEYLIVLESLLDGPARRSPLTGTTDIRVRVVGGGQKLRERLHPDAYVVMFIEGAECLVRVIRELRSEDSRRIVGLQNHGDTPIWNNSSRSTMSSDTTSIYDSNPHRISWLPGMHLTVTLGGDIFLVVQIERLRTAPLLPSTGNGQRNLSSNLKLSSHPETDDSSVTQIASIDSVWWALPETGKHVVLILGCRTRRQEYLVQVVRRLTTTGSVPEPEAISPKALSRSKSRSISRLAPIHDTYLDEQDANRFQRVPRRSVRHRPSISNIHPAPQLHDTSSSTQSSDIVVLARGYRYLTTDSDGSGTLRFELLLEDRVNEWYAFYMLLSNGRSPQLNWVVSGGQSQIDASWVFKKGGKSPPAMPGNETRARRGASESSATSVNLPHDYLFEKETPNDAWVFKPMSGGPSPETQSKQPVMLPSESQLPNLQHLLSTENSALRNSLGFTIFVSRLVFRKDRDMVVFCLSPASKEEVRELSRRVTATRELEVKKQKKELADRQLNHSSGPFRKISEDSHEPTSQSLTLKERVAHPQDTQFVENPERGHLSSLPYSLRTLCYGRQGELVFAPFNLQRVPSRDESEVPASPSNSSTRFTGNFLVYTKADPEIDTVDRDSYIFYPADHDGINTEYFPRPPNTEPRLRRFNFKTNHETDAWMFVPADDVIEEHPSTTPLSGIPPAGGIFRASMDNAGKITLNRQAVKPGARPLSLTGDTSRTTLTGTSNSPQGSVSSVKSESNVATNRRRPLSDRLMKNTQVPKIGGPLKSLVSEI</sequence>
<feature type="compositionally biased region" description="Basic and acidic residues" evidence="1">
    <location>
        <begin position="291"/>
        <end position="309"/>
    </location>
</feature>
<evidence type="ECO:0000313" key="3">
    <source>
        <dbReference type="Proteomes" id="UP000772434"/>
    </source>
</evidence>
<feature type="region of interest" description="Disordered" evidence="1">
    <location>
        <begin position="1071"/>
        <end position="1138"/>
    </location>
</feature>